<reference evidence="1" key="1">
    <citation type="submission" date="2024-09" db="EMBL/GenBank/DDBJ databases">
        <title>Black Yeasts Isolated from many extreme environments.</title>
        <authorList>
            <person name="Coleine C."/>
            <person name="Stajich J.E."/>
            <person name="Selbmann L."/>
        </authorList>
    </citation>
    <scope>NUCLEOTIDE SEQUENCE</scope>
    <source>
        <strain evidence="1">CCFEE 5737</strain>
    </source>
</reference>
<dbReference type="EMBL" id="JAWDJW010000001">
    <property type="protein sequence ID" value="KAK3082389.1"/>
    <property type="molecule type" value="Genomic_DNA"/>
</dbReference>
<evidence type="ECO:0000313" key="1">
    <source>
        <dbReference type="EMBL" id="KAK3082389.1"/>
    </source>
</evidence>
<keyword evidence="2" id="KW-1185">Reference proteome</keyword>
<gene>
    <name evidence="1" type="ORF">LTS18_004301</name>
</gene>
<evidence type="ECO:0000313" key="2">
    <source>
        <dbReference type="Proteomes" id="UP001186974"/>
    </source>
</evidence>
<sequence>MSTLQQQRGQKRGRFYDEAEDRDMHRAICERTVMLRARHEQTMCFGSEVQRKKHLEELASATYDEARLRENKWMKEQVALLSKKREEWRKQDNEESFNKYEARVKKYQEEMPEEIRCQAYDMAKEMFEKEMAGIKDKSYREVCSEMYEVKGDCEALRSQLLLDGMRHRAELKKYNKLKRAAGQDIDPDGEYTALIRVKESEQKIWAENEDNKFEIESLKKRLREQTEANDSMIEHSRQMAEEKQEAVKEVEKVRKLYNDQKKKLQVEMVKNEKQEEELTQYKAQFGELPVNQEALRQQETDRATKRNTQTNSGHAAPPTESSATTPTEHNYGYDHKKTATVAEQLLQYKGLYSDPRVELSLDFTDFNGSINDLIALLTTCHRELNHSRKNYRSLVEIVQEMGVTGFEKLFKRTDDLQKQVSDFQKAFADAVKKEKKLEEDKQLLFEEVQWLEKILTKEQWEEWEEFLRRQERKVALKNGILLRRRVSALMTSAQLRELREFKKRQGKDSRAAHRGGARVTI</sequence>
<protein>
    <submittedName>
        <fullName evidence="1">Uncharacterized protein</fullName>
    </submittedName>
</protein>
<accession>A0ACC3E036</accession>
<proteinExistence type="predicted"/>
<comment type="caution">
    <text evidence="1">The sequence shown here is derived from an EMBL/GenBank/DDBJ whole genome shotgun (WGS) entry which is preliminary data.</text>
</comment>
<name>A0ACC3E036_9PEZI</name>
<organism evidence="1 2">
    <name type="scientific">Coniosporium uncinatum</name>
    <dbReference type="NCBI Taxonomy" id="93489"/>
    <lineage>
        <taxon>Eukaryota</taxon>
        <taxon>Fungi</taxon>
        <taxon>Dikarya</taxon>
        <taxon>Ascomycota</taxon>
        <taxon>Pezizomycotina</taxon>
        <taxon>Dothideomycetes</taxon>
        <taxon>Dothideomycetes incertae sedis</taxon>
        <taxon>Coniosporium</taxon>
    </lineage>
</organism>
<dbReference type="Proteomes" id="UP001186974">
    <property type="component" value="Unassembled WGS sequence"/>
</dbReference>